<evidence type="ECO:0000259" key="1">
    <source>
        <dbReference type="SMART" id="SM00955"/>
    </source>
</evidence>
<dbReference type="Pfam" id="PF23163">
    <property type="entry name" value="CSD_RNase_II"/>
    <property type="match status" value="1"/>
</dbReference>
<dbReference type="PANTHER" id="PTHR23355">
    <property type="entry name" value="RIBONUCLEASE"/>
    <property type="match status" value="1"/>
</dbReference>
<dbReference type="AlphaFoldDB" id="A0A166K5K8"/>
<protein>
    <submittedName>
        <fullName evidence="2">RNB domain-containing ribonuclease</fullName>
    </submittedName>
</protein>
<dbReference type="InterPro" id="IPR056404">
    <property type="entry name" value="HTH_RNase_II"/>
</dbReference>
<reference evidence="2 3" key="1">
    <citation type="submission" date="2016-04" db="EMBL/GenBank/DDBJ databases">
        <title>Draft Genome Assembly of the Bloom-forming Cyanobacterium Nodularia spumigena Strain CENA596 in Shrimp Production Ponds.</title>
        <authorList>
            <person name="Popin R.V."/>
            <person name="Rigonato J."/>
            <person name="Abreu V.A."/>
            <person name="Andreote A.P."/>
            <person name="Silveira S.B."/>
            <person name="Odebrecht C."/>
            <person name="Fiore M.F."/>
        </authorList>
    </citation>
    <scope>NUCLEOTIDE SEQUENCE [LARGE SCALE GENOMIC DNA]</scope>
    <source>
        <strain evidence="2 3">CENA596</strain>
    </source>
</reference>
<dbReference type="InterPro" id="IPR056403">
    <property type="entry name" value="RNase_II_barrel"/>
</dbReference>
<accession>A0A166K5K8</accession>
<dbReference type="InterPro" id="IPR012340">
    <property type="entry name" value="NA-bd_OB-fold"/>
</dbReference>
<organism evidence="2 3">
    <name type="scientific">Nodularia spumigena CENA596</name>
    <dbReference type="NCBI Taxonomy" id="1819295"/>
    <lineage>
        <taxon>Bacteria</taxon>
        <taxon>Bacillati</taxon>
        <taxon>Cyanobacteriota</taxon>
        <taxon>Cyanophyceae</taxon>
        <taxon>Nostocales</taxon>
        <taxon>Nodulariaceae</taxon>
        <taxon>Nodularia</taxon>
    </lineage>
</organism>
<dbReference type="GO" id="GO:0000175">
    <property type="term" value="F:3'-5'-RNA exonuclease activity"/>
    <property type="evidence" value="ECO:0007669"/>
    <property type="project" value="TreeGrafter"/>
</dbReference>
<feature type="domain" description="RNB" evidence="1">
    <location>
        <begin position="279"/>
        <end position="569"/>
    </location>
</feature>
<dbReference type="OrthoDB" id="9764149at2"/>
<dbReference type="Pfam" id="PF00773">
    <property type="entry name" value="RNB"/>
    <property type="match status" value="2"/>
</dbReference>
<dbReference type="GO" id="GO:0006402">
    <property type="term" value="P:mRNA catabolic process"/>
    <property type="evidence" value="ECO:0007669"/>
    <property type="project" value="TreeGrafter"/>
</dbReference>
<dbReference type="SMART" id="SM00955">
    <property type="entry name" value="RNB"/>
    <property type="match status" value="1"/>
</dbReference>
<sequence length="686" mass="77888">MDKGTLVEFRVQGDRRLGVVDRPDGKTRWFIVDERGQSHSLAPRQITYTVNGQTYKPSEIASFQGQVQPYIDPSSLEVAWELLVEDGETVTPAQMANLLFSESEAAACYAAHCLLSEDKLYFKQKGEAYEPRTAAQVAELKHQIEVKALKAKGQEEFLARVEQALQGEAVEWQRHDRQRLEALEKYAALLADVVRMGVNYDTLARAYPPPAPVLETMNMLGRPATPPGAFQLLIDLGWWDTHENLFVRRSSIPVQFPSKVLEVAQQRLDFPPTDLDTNRLDLSHLKVYTIDDESTTEIDDGLSWELLPDGRERLWVHIADPTRWLVPEDELDLEARKRGSTVYLPTGMVPMFPELLATGPMSLVQGRVSCALSFGVVLDESGGVEDYTIHPSFIKPTYRLTYEDVDEMLELGVEAEPEIEAIANWAKQRKSWRYNQGAISINMPEATIKVKNDQIDIDILDDSSSRQLVAEMMIMAGEVAARYGQAHNIPLPFRGQPQPELPPDEELLLLPAGFVRSCAMRRCMPKSEMSITPLRHAGLGLNTYTQATSPIRRYSDLLTHFQLKAHLRGENLPFTADQLREVMMTVTSTTQEVTMVERQTNRYWALEYLRRHPDQVWDVTVLMWLREDSNLALILLEDLGLQLPMFFKRSVGLGEQVLVKVSHADPQKDMIQFQEIIYQESHQATN</sequence>
<gene>
    <name evidence="2" type="ORF">A2T98_06735</name>
</gene>
<comment type="caution">
    <text evidence="2">The sequence shown here is derived from an EMBL/GenBank/DDBJ whole genome shotgun (WGS) entry which is preliminary data.</text>
</comment>
<dbReference type="Pfam" id="PF23161">
    <property type="entry name" value="HTH_RNase_II"/>
    <property type="match status" value="1"/>
</dbReference>
<dbReference type="InterPro" id="IPR001900">
    <property type="entry name" value="RNase_II/R"/>
</dbReference>
<dbReference type="GO" id="GO:0003723">
    <property type="term" value="F:RNA binding"/>
    <property type="evidence" value="ECO:0007669"/>
    <property type="project" value="InterPro"/>
</dbReference>
<dbReference type="InterPro" id="IPR057324">
    <property type="entry name" value="WH_RNase_II"/>
</dbReference>
<evidence type="ECO:0000313" key="2">
    <source>
        <dbReference type="EMBL" id="KZL50600.1"/>
    </source>
</evidence>
<evidence type="ECO:0000313" key="3">
    <source>
        <dbReference type="Proteomes" id="UP000076555"/>
    </source>
</evidence>
<dbReference type="InterPro" id="IPR050180">
    <property type="entry name" value="RNR_Ribonuclease"/>
</dbReference>
<dbReference type="SUPFAM" id="SSF50249">
    <property type="entry name" value="Nucleic acid-binding proteins"/>
    <property type="match status" value="1"/>
</dbReference>
<name>A0A166K5K8_NODSP</name>
<dbReference type="EMBL" id="LWAJ01000079">
    <property type="protein sequence ID" value="KZL50600.1"/>
    <property type="molecule type" value="Genomic_DNA"/>
</dbReference>
<dbReference type="RefSeq" id="WP_063872128.1">
    <property type="nucleotide sequence ID" value="NZ_CAWMRI010000079.1"/>
</dbReference>
<dbReference type="PANTHER" id="PTHR23355:SF42">
    <property type="entry name" value="RIBONUCLEASE II, CHLOROPLASTIC_MITOCHONDRIAL"/>
    <property type="match status" value="1"/>
</dbReference>
<dbReference type="Pfam" id="PF25255">
    <property type="entry name" value="WHD_RNase_II"/>
    <property type="match status" value="1"/>
</dbReference>
<proteinExistence type="predicted"/>
<dbReference type="GO" id="GO:0000932">
    <property type="term" value="C:P-body"/>
    <property type="evidence" value="ECO:0007669"/>
    <property type="project" value="TreeGrafter"/>
</dbReference>
<dbReference type="Proteomes" id="UP000076555">
    <property type="component" value="Unassembled WGS sequence"/>
</dbReference>